<feature type="transmembrane region" description="Helical" evidence="9">
    <location>
        <begin position="388"/>
        <end position="411"/>
    </location>
</feature>
<dbReference type="GO" id="GO:0016020">
    <property type="term" value="C:membrane"/>
    <property type="evidence" value="ECO:0007669"/>
    <property type="project" value="UniProtKB-SubCell"/>
</dbReference>
<dbReference type="FunFam" id="3.40.50.300:FF:001305">
    <property type="entry name" value="ABCG transporter ABC superfamily"/>
    <property type="match status" value="1"/>
</dbReference>
<keyword evidence="4 9" id="KW-0812">Transmembrane</keyword>
<keyword evidence="3" id="KW-0813">Transport</keyword>
<dbReference type="STRING" id="913774.A0A0C3DHJ8"/>
<reference evidence="11 12" key="1">
    <citation type="submission" date="2014-04" db="EMBL/GenBank/DDBJ databases">
        <authorList>
            <consortium name="DOE Joint Genome Institute"/>
            <person name="Kuo A."/>
            <person name="Martino E."/>
            <person name="Perotto S."/>
            <person name="Kohler A."/>
            <person name="Nagy L.G."/>
            <person name="Floudas D."/>
            <person name="Copeland A."/>
            <person name="Barry K.W."/>
            <person name="Cichocki N."/>
            <person name="Veneault-Fourrey C."/>
            <person name="LaButti K."/>
            <person name="Lindquist E.A."/>
            <person name="Lipzen A."/>
            <person name="Lundell T."/>
            <person name="Morin E."/>
            <person name="Murat C."/>
            <person name="Sun H."/>
            <person name="Tunlid A."/>
            <person name="Henrissat B."/>
            <person name="Grigoriev I.V."/>
            <person name="Hibbett D.S."/>
            <person name="Martin F."/>
            <person name="Nordberg H.P."/>
            <person name="Cantor M.N."/>
            <person name="Hua S.X."/>
        </authorList>
    </citation>
    <scope>NUCLEOTIDE SEQUENCE [LARGE SCALE GENOMIC DNA]</scope>
    <source>
        <strain evidence="11 12">Zn</strain>
    </source>
</reference>
<keyword evidence="7 9" id="KW-1133">Transmembrane helix</keyword>
<dbReference type="Pfam" id="PF01061">
    <property type="entry name" value="ABC2_membrane"/>
    <property type="match status" value="1"/>
</dbReference>
<feature type="domain" description="ABC transporter" evidence="10">
    <location>
        <begin position="21"/>
        <end position="269"/>
    </location>
</feature>
<dbReference type="GO" id="GO:0005524">
    <property type="term" value="F:ATP binding"/>
    <property type="evidence" value="ECO:0007669"/>
    <property type="project" value="UniProtKB-KW"/>
</dbReference>
<dbReference type="OrthoDB" id="66620at2759"/>
<evidence type="ECO:0000256" key="7">
    <source>
        <dbReference type="ARBA" id="ARBA00022989"/>
    </source>
</evidence>
<dbReference type="InterPro" id="IPR003593">
    <property type="entry name" value="AAA+_ATPase"/>
</dbReference>
<evidence type="ECO:0000256" key="8">
    <source>
        <dbReference type="ARBA" id="ARBA00023136"/>
    </source>
</evidence>
<accession>A0A0C3DHJ8</accession>
<dbReference type="SMART" id="SM00382">
    <property type="entry name" value="AAA"/>
    <property type="match status" value="1"/>
</dbReference>
<dbReference type="InParanoid" id="A0A0C3DHJ8"/>
<dbReference type="InterPro" id="IPR052215">
    <property type="entry name" value="Plant_ABCG"/>
</dbReference>
<keyword evidence="8 9" id="KW-0472">Membrane</keyword>
<organism evidence="11 12">
    <name type="scientific">Oidiodendron maius (strain Zn)</name>
    <dbReference type="NCBI Taxonomy" id="913774"/>
    <lineage>
        <taxon>Eukaryota</taxon>
        <taxon>Fungi</taxon>
        <taxon>Dikarya</taxon>
        <taxon>Ascomycota</taxon>
        <taxon>Pezizomycotina</taxon>
        <taxon>Leotiomycetes</taxon>
        <taxon>Leotiomycetes incertae sedis</taxon>
        <taxon>Myxotrichaceae</taxon>
        <taxon>Oidiodendron</taxon>
    </lineage>
</organism>
<keyword evidence="6" id="KW-0067">ATP-binding</keyword>
<dbReference type="InterPro" id="IPR003439">
    <property type="entry name" value="ABC_transporter-like_ATP-bd"/>
</dbReference>
<dbReference type="Pfam" id="PF00005">
    <property type="entry name" value="ABC_tran"/>
    <property type="match status" value="1"/>
</dbReference>
<keyword evidence="5" id="KW-0547">Nucleotide-binding</keyword>
<evidence type="ECO:0000256" key="5">
    <source>
        <dbReference type="ARBA" id="ARBA00022741"/>
    </source>
</evidence>
<evidence type="ECO:0000256" key="1">
    <source>
        <dbReference type="ARBA" id="ARBA00004141"/>
    </source>
</evidence>
<dbReference type="Proteomes" id="UP000054321">
    <property type="component" value="Unassembled WGS sequence"/>
</dbReference>
<dbReference type="AlphaFoldDB" id="A0A0C3DHJ8"/>
<evidence type="ECO:0000259" key="10">
    <source>
        <dbReference type="PROSITE" id="PS50893"/>
    </source>
</evidence>
<protein>
    <recommendedName>
        <fullName evidence="10">ABC transporter domain-containing protein</fullName>
    </recommendedName>
</protein>
<gene>
    <name evidence="11" type="ORF">OIDMADRAFT_42022</name>
</gene>
<dbReference type="InterPro" id="IPR017871">
    <property type="entry name" value="ABC_transporter-like_CS"/>
</dbReference>
<evidence type="ECO:0000256" key="2">
    <source>
        <dbReference type="ARBA" id="ARBA00005814"/>
    </source>
</evidence>
<dbReference type="EMBL" id="KN832876">
    <property type="protein sequence ID" value="KIN01473.1"/>
    <property type="molecule type" value="Genomic_DNA"/>
</dbReference>
<comment type="subcellular location">
    <subcellularLocation>
        <location evidence="1">Membrane</location>
        <topology evidence="1">Multi-pass membrane protein</topology>
    </subcellularLocation>
</comment>
<dbReference type="Pfam" id="PF19055">
    <property type="entry name" value="ABC2_membrane_7"/>
    <property type="match status" value="1"/>
</dbReference>
<evidence type="ECO:0000256" key="9">
    <source>
        <dbReference type="SAM" id="Phobius"/>
    </source>
</evidence>
<dbReference type="PROSITE" id="PS00211">
    <property type="entry name" value="ABC_TRANSPORTER_1"/>
    <property type="match status" value="1"/>
</dbReference>
<sequence length="615" mass="68585">MGMFEKAVDDGSLRNDIVWNFAWQDLTVTIKDRKTKEPKAILAHVDGYVEAGQLCALMGPSGSGKTTLLNVLACRDAAPGAKVEGTTLINGCRPSAATFRELSSLVEQEDALIGSLTVAETMRFAAHLAHKNALTKIERMRRVESLIDSFGLREQAETIIGTPIRKGISGGQKRRVSVASQLLTRPKLLFLDEPTSGLDSAASWEVISFVKAVAKRNNLVVIASIHQPSTSTFHLFDKLLLLSGGKSHYFGPVEDVGLHFESIGQPIPMYTNPAEYLLELMNVDFSTDGSVHSRLDDIHKAWVQSPRSIELSEQLAVNVRNSYPLPTFKPSKRNFPIILMILVQRSFIKSYRDVVAYGIRIAMYAGLAILMGTVWLRLRNNQDDIQPYINAVFFGSAFMSFMAVAYVPSFLEDRATFVKEHANGLYGPTAFIISNFLIGIPYLFLISVLFSVIAYWLSNFRPTAVAFFTWIMWLFLDLIAAESLVVFVSSIFPNFVVSLALTAFANGLWMSVGGFLVQPNILNVFWRYVFHYIDYQTYVFQGMMVNEFAERTYNCDAGCHCMYQTELASECKISGGGVLDLYGYKTDRTGEWVGILLAIVLAYRLLGWAALVIRK</sequence>
<reference evidence="12" key="2">
    <citation type="submission" date="2015-01" db="EMBL/GenBank/DDBJ databases">
        <title>Evolutionary Origins and Diversification of the Mycorrhizal Mutualists.</title>
        <authorList>
            <consortium name="DOE Joint Genome Institute"/>
            <consortium name="Mycorrhizal Genomics Consortium"/>
            <person name="Kohler A."/>
            <person name="Kuo A."/>
            <person name="Nagy L.G."/>
            <person name="Floudas D."/>
            <person name="Copeland A."/>
            <person name="Barry K.W."/>
            <person name="Cichocki N."/>
            <person name="Veneault-Fourrey C."/>
            <person name="LaButti K."/>
            <person name="Lindquist E.A."/>
            <person name="Lipzen A."/>
            <person name="Lundell T."/>
            <person name="Morin E."/>
            <person name="Murat C."/>
            <person name="Riley R."/>
            <person name="Ohm R."/>
            <person name="Sun H."/>
            <person name="Tunlid A."/>
            <person name="Henrissat B."/>
            <person name="Grigoriev I.V."/>
            <person name="Hibbett D.S."/>
            <person name="Martin F."/>
        </authorList>
    </citation>
    <scope>NUCLEOTIDE SEQUENCE [LARGE SCALE GENOMIC DNA]</scope>
    <source>
        <strain evidence="12">Zn</strain>
    </source>
</reference>
<keyword evidence="12" id="KW-1185">Reference proteome</keyword>
<dbReference type="GO" id="GO:0016887">
    <property type="term" value="F:ATP hydrolysis activity"/>
    <property type="evidence" value="ECO:0007669"/>
    <property type="project" value="InterPro"/>
</dbReference>
<dbReference type="InterPro" id="IPR013525">
    <property type="entry name" value="ABC2_TM"/>
</dbReference>
<dbReference type="Gene3D" id="3.40.50.300">
    <property type="entry name" value="P-loop containing nucleotide triphosphate hydrolases"/>
    <property type="match status" value="1"/>
</dbReference>
<feature type="transmembrane region" description="Helical" evidence="9">
    <location>
        <begin position="592"/>
        <end position="613"/>
    </location>
</feature>
<dbReference type="HOGENOM" id="CLU_000604_57_7_1"/>
<dbReference type="InterPro" id="IPR043926">
    <property type="entry name" value="ABCG_dom"/>
</dbReference>
<dbReference type="GO" id="GO:0140359">
    <property type="term" value="F:ABC-type transporter activity"/>
    <property type="evidence" value="ECO:0007669"/>
    <property type="project" value="InterPro"/>
</dbReference>
<dbReference type="InterPro" id="IPR027417">
    <property type="entry name" value="P-loop_NTPase"/>
</dbReference>
<dbReference type="SUPFAM" id="SSF52540">
    <property type="entry name" value="P-loop containing nucleoside triphosphate hydrolases"/>
    <property type="match status" value="1"/>
</dbReference>
<feature type="transmembrane region" description="Helical" evidence="9">
    <location>
        <begin position="354"/>
        <end position="376"/>
    </location>
</feature>
<evidence type="ECO:0000313" key="12">
    <source>
        <dbReference type="Proteomes" id="UP000054321"/>
    </source>
</evidence>
<proteinExistence type="inferred from homology"/>
<name>A0A0C3DHJ8_OIDMZ</name>
<feature type="transmembrane region" description="Helical" evidence="9">
    <location>
        <begin position="464"/>
        <end position="489"/>
    </location>
</feature>
<evidence type="ECO:0000256" key="3">
    <source>
        <dbReference type="ARBA" id="ARBA00022448"/>
    </source>
</evidence>
<feature type="transmembrane region" description="Helical" evidence="9">
    <location>
        <begin position="431"/>
        <end position="457"/>
    </location>
</feature>
<dbReference type="PROSITE" id="PS50893">
    <property type="entry name" value="ABC_TRANSPORTER_2"/>
    <property type="match status" value="1"/>
</dbReference>
<evidence type="ECO:0000256" key="4">
    <source>
        <dbReference type="ARBA" id="ARBA00022692"/>
    </source>
</evidence>
<evidence type="ECO:0000256" key="6">
    <source>
        <dbReference type="ARBA" id="ARBA00022840"/>
    </source>
</evidence>
<dbReference type="PANTHER" id="PTHR48042:SF11">
    <property type="entry name" value="ABC TRANSPORTER G FAMILY MEMBER 11"/>
    <property type="match status" value="1"/>
</dbReference>
<comment type="similarity">
    <text evidence="2">Belongs to the ABC transporter superfamily. ABCG family. Eye pigment precursor importer (TC 3.A.1.204) subfamily.</text>
</comment>
<dbReference type="PANTHER" id="PTHR48042">
    <property type="entry name" value="ABC TRANSPORTER G FAMILY MEMBER 11"/>
    <property type="match status" value="1"/>
</dbReference>
<evidence type="ECO:0000313" key="11">
    <source>
        <dbReference type="EMBL" id="KIN01473.1"/>
    </source>
</evidence>